<dbReference type="HOGENOM" id="CLU_2284995_0_0_2"/>
<dbReference type="EMBL" id="KE356561">
    <property type="protein sequence ID" value="ERG93966.1"/>
    <property type="molecule type" value="Genomic_DNA"/>
</dbReference>
<evidence type="ECO:0000313" key="2">
    <source>
        <dbReference type="Proteomes" id="UP000030710"/>
    </source>
</evidence>
<organism evidence="1 2">
    <name type="scientific">Haloquadratum walsbyi J07HQW2</name>
    <dbReference type="NCBI Taxonomy" id="1238425"/>
    <lineage>
        <taxon>Archaea</taxon>
        <taxon>Methanobacteriati</taxon>
        <taxon>Methanobacteriota</taxon>
        <taxon>Stenosarchaea group</taxon>
        <taxon>Halobacteria</taxon>
        <taxon>Halobacteriales</taxon>
        <taxon>Haloferacaceae</taxon>
        <taxon>Haloquadratum</taxon>
    </lineage>
</organism>
<dbReference type="AlphaFoldDB" id="U1PNW4"/>
<proteinExistence type="predicted"/>
<accession>U1PNW4</accession>
<gene>
    <name evidence="1" type="ORF">J07HQW2_00400</name>
</gene>
<name>U1PNW4_9EURY</name>
<protein>
    <submittedName>
        <fullName evidence="1">Uncharacterized protein</fullName>
    </submittedName>
</protein>
<reference evidence="1 2" key="1">
    <citation type="journal article" date="2013" name="PLoS ONE">
        <title>Assembly-driven community genomics of a hypersaline microbial ecosystem.</title>
        <authorList>
            <person name="Podell S."/>
            <person name="Ugalde J.A."/>
            <person name="Narasingarao P."/>
            <person name="Banfield J.F."/>
            <person name="Heidelberg K.B."/>
            <person name="Allen E.E."/>
        </authorList>
    </citation>
    <scope>NUCLEOTIDE SEQUENCE [LARGE SCALE GENOMIC DNA]</scope>
    <source>
        <strain evidence="2">J07HQW2</strain>
    </source>
</reference>
<dbReference type="Proteomes" id="UP000030710">
    <property type="component" value="Unassembled WGS sequence"/>
</dbReference>
<sequence>MSKQSRAKTERASNEVIDTGISENLITVQDQLREAVGLRSVDTRDIIVTVRLLDGGRFKQGFESATFDSEERDNRSRELHKNILGVEVLRHGSLIGETVPV</sequence>
<evidence type="ECO:0000313" key="1">
    <source>
        <dbReference type="EMBL" id="ERG93966.1"/>
    </source>
</evidence>